<dbReference type="InterPro" id="IPR008979">
    <property type="entry name" value="Galactose-bd-like_sf"/>
</dbReference>
<dbReference type="Pfam" id="PF07589">
    <property type="entry name" value="PEP-CTERM"/>
    <property type="match status" value="1"/>
</dbReference>
<dbReference type="SUPFAM" id="SSF49785">
    <property type="entry name" value="Galactose-binding domain-like"/>
    <property type="match status" value="1"/>
</dbReference>
<dbReference type="NCBIfam" id="TIGR02595">
    <property type="entry name" value="PEP_CTERM"/>
    <property type="match status" value="1"/>
</dbReference>
<evidence type="ECO:0000259" key="3">
    <source>
        <dbReference type="Pfam" id="PF07589"/>
    </source>
</evidence>
<dbReference type="AlphaFoldDB" id="A0A6I2L2B0"/>
<comment type="caution">
    <text evidence="4">The sequence shown here is derived from an EMBL/GenBank/DDBJ whole genome shotgun (WGS) entry which is preliminary data.</text>
</comment>
<proteinExistence type="predicted"/>
<evidence type="ECO:0000256" key="1">
    <source>
        <dbReference type="SAM" id="SignalP"/>
    </source>
</evidence>
<dbReference type="InterPro" id="IPR006946">
    <property type="entry name" value="DGR2-like_dom"/>
</dbReference>
<keyword evidence="5" id="KW-1185">Reference proteome</keyword>
<keyword evidence="1" id="KW-0732">Signal</keyword>
<feature type="domain" description="Ice-binding protein C-terminal" evidence="3">
    <location>
        <begin position="169"/>
        <end position="193"/>
    </location>
</feature>
<dbReference type="RefSeq" id="WP_154378851.1">
    <property type="nucleotide sequence ID" value="NZ_WKJK01000009.1"/>
</dbReference>
<feature type="domain" description="DUF642" evidence="2">
    <location>
        <begin position="28"/>
        <end position="166"/>
    </location>
</feature>
<dbReference type="Gene3D" id="2.60.120.260">
    <property type="entry name" value="Galactose-binding domain-like"/>
    <property type="match status" value="1"/>
</dbReference>
<dbReference type="Proteomes" id="UP000433309">
    <property type="component" value="Unassembled WGS sequence"/>
</dbReference>
<evidence type="ECO:0000313" key="5">
    <source>
        <dbReference type="Proteomes" id="UP000433309"/>
    </source>
</evidence>
<name>A0A6I2L2B0_9BURK</name>
<evidence type="ECO:0000313" key="4">
    <source>
        <dbReference type="EMBL" id="MRW91942.1"/>
    </source>
</evidence>
<dbReference type="EMBL" id="WKJK01000009">
    <property type="protein sequence ID" value="MRW91942.1"/>
    <property type="molecule type" value="Genomic_DNA"/>
</dbReference>
<feature type="signal peptide" evidence="1">
    <location>
        <begin position="1"/>
        <end position="18"/>
    </location>
</feature>
<gene>
    <name evidence="4" type="ORF">GJ699_18255</name>
</gene>
<organism evidence="4 5">
    <name type="scientific">Duganella guangzhouensis</name>
    <dbReference type="NCBI Taxonomy" id="2666084"/>
    <lineage>
        <taxon>Bacteria</taxon>
        <taxon>Pseudomonadati</taxon>
        <taxon>Pseudomonadota</taxon>
        <taxon>Betaproteobacteria</taxon>
        <taxon>Burkholderiales</taxon>
        <taxon>Oxalobacteraceae</taxon>
        <taxon>Telluria group</taxon>
        <taxon>Duganella</taxon>
    </lineage>
</organism>
<dbReference type="Pfam" id="PF04862">
    <property type="entry name" value="DUF642"/>
    <property type="match status" value="1"/>
</dbReference>
<protein>
    <submittedName>
        <fullName evidence="4">PEP-CTERM sorting domain-containing protein</fullName>
    </submittedName>
</protein>
<feature type="chain" id="PRO_5026121206" evidence="1">
    <location>
        <begin position="19"/>
        <end position="196"/>
    </location>
</feature>
<accession>A0A6I2L2B0</accession>
<sequence>MKKLAIAAALLCASAAQAAPLFSDNFNTDPYSLNTPSFAGGWSATSGTVDVIGVGTPYDLVGGADGHYIDLDGSTSQAALFANSVTLTAGQTYTLTFDLAGNHRGYSTDSVSVNFGSSSQVITRDSGDAFTTYMLSYTATSTGLASFSFHNAGGDNVGALLDNVSVTAAVPEPETYAMLVAGLGLLGFMARRRRQG</sequence>
<dbReference type="InterPro" id="IPR013424">
    <property type="entry name" value="Ice-binding_C"/>
</dbReference>
<reference evidence="4 5" key="1">
    <citation type="submission" date="2019-11" db="EMBL/GenBank/DDBJ databases">
        <title>Novel species isolated from a subtropical stream in China.</title>
        <authorList>
            <person name="Lu H."/>
        </authorList>
    </citation>
    <scope>NUCLEOTIDE SEQUENCE [LARGE SCALE GENOMIC DNA]</scope>
    <source>
        <strain evidence="4 5">FT80W</strain>
    </source>
</reference>
<evidence type="ECO:0000259" key="2">
    <source>
        <dbReference type="Pfam" id="PF04862"/>
    </source>
</evidence>